<gene>
    <name evidence="1" type="ORF">CLV56_0586</name>
</gene>
<proteinExistence type="predicted"/>
<dbReference type="RefSeq" id="WP_039348646.1">
    <property type="nucleotide sequence ID" value="NZ_PGEZ01000001.1"/>
</dbReference>
<dbReference type="OrthoDB" id="3782468at2"/>
<dbReference type="InterPro" id="IPR014710">
    <property type="entry name" value="RmlC-like_jellyroll"/>
</dbReference>
<evidence type="ECO:0000313" key="1">
    <source>
        <dbReference type="EMBL" id="PJJ56380.1"/>
    </source>
</evidence>
<sequence>MIEQDLRDDDVEWIGFAPAGADQKAELVMLYQSADATRRAVLVRFPAGWERTITGHQPAGEEMVVLSGALAMSGRTCTPGTMLVVTPRATRSATATPEETRAVVWFSGAAGGWSPTESDEPGEVSLRPLEPGVVRPATPGLSGSVEVVDGSTLTTFEVEVDLISPGEGRWFHLAAGERAPGLAGDVVVRRWD</sequence>
<dbReference type="Proteomes" id="UP000230842">
    <property type="component" value="Unassembled WGS sequence"/>
</dbReference>
<evidence type="ECO:0000313" key="2">
    <source>
        <dbReference type="Proteomes" id="UP000230842"/>
    </source>
</evidence>
<evidence type="ECO:0008006" key="3">
    <source>
        <dbReference type="Google" id="ProtNLM"/>
    </source>
</evidence>
<organism evidence="1 2">
    <name type="scientific">Mumia flava</name>
    <dbReference type="NCBI Taxonomy" id="1348852"/>
    <lineage>
        <taxon>Bacteria</taxon>
        <taxon>Bacillati</taxon>
        <taxon>Actinomycetota</taxon>
        <taxon>Actinomycetes</taxon>
        <taxon>Propionibacteriales</taxon>
        <taxon>Nocardioidaceae</taxon>
        <taxon>Mumia</taxon>
    </lineage>
</organism>
<keyword evidence="2" id="KW-1185">Reference proteome</keyword>
<accession>A0A0B2BGU1</accession>
<name>A0A0B2BGU1_9ACTN</name>
<dbReference type="Gene3D" id="2.60.120.10">
    <property type="entry name" value="Jelly Rolls"/>
    <property type="match status" value="1"/>
</dbReference>
<protein>
    <recommendedName>
        <fullName evidence="3">Cupin domain-containing protein</fullName>
    </recommendedName>
</protein>
<dbReference type="AlphaFoldDB" id="A0A0B2BGU1"/>
<reference evidence="1 2" key="1">
    <citation type="submission" date="2017-11" db="EMBL/GenBank/DDBJ databases">
        <title>Genomic Encyclopedia of Archaeal and Bacterial Type Strains, Phase II (KMG-II): From Individual Species to Whole Genera.</title>
        <authorList>
            <person name="Goeker M."/>
        </authorList>
    </citation>
    <scope>NUCLEOTIDE SEQUENCE [LARGE SCALE GENOMIC DNA]</scope>
    <source>
        <strain evidence="1 2">DSM 27763</strain>
    </source>
</reference>
<dbReference type="EMBL" id="PGEZ01000001">
    <property type="protein sequence ID" value="PJJ56380.1"/>
    <property type="molecule type" value="Genomic_DNA"/>
</dbReference>
<comment type="caution">
    <text evidence="1">The sequence shown here is derived from an EMBL/GenBank/DDBJ whole genome shotgun (WGS) entry which is preliminary data.</text>
</comment>
<dbReference type="SUPFAM" id="SSF51182">
    <property type="entry name" value="RmlC-like cupins"/>
    <property type="match status" value="1"/>
</dbReference>
<dbReference type="InterPro" id="IPR011051">
    <property type="entry name" value="RmlC_Cupin_sf"/>
</dbReference>